<keyword evidence="10" id="KW-1185">Reference proteome</keyword>
<evidence type="ECO:0000256" key="5">
    <source>
        <dbReference type="ARBA" id="ARBA00022692"/>
    </source>
</evidence>
<dbReference type="NCBIfam" id="TIGR00912">
    <property type="entry name" value="2A0309"/>
    <property type="match status" value="1"/>
</dbReference>
<reference evidence="9 10" key="1">
    <citation type="journal article" date="2017" name="Int. J. Syst. Evol. Microbiol.">
        <title>Bacillus mangrovi sp. nov., isolated from a sediment sample from a mangrove forest.</title>
        <authorList>
            <person name="Gupta V."/>
            <person name="Singh P.K."/>
            <person name="Korpole S."/>
            <person name="Tanuku N.R.S."/>
            <person name="Pinnaka A.K."/>
        </authorList>
    </citation>
    <scope>NUCLEOTIDE SEQUENCE [LARGE SCALE GENOMIC DNA]</scope>
    <source>
        <strain evidence="9 10">KCTC 33872</strain>
    </source>
</reference>
<feature type="transmembrane region" description="Helical" evidence="8">
    <location>
        <begin position="332"/>
        <end position="354"/>
    </location>
</feature>
<dbReference type="PANTHER" id="PTHR34975">
    <property type="entry name" value="SPORE GERMINATION PROTEIN A2"/>
    <property type="match status" value="1"/>
</dbReference>
<evidence type="ECO:0000256" key="8">
    <source>
        <dbReference type="SAM" id="Phobius"/>
    </source>
</evidence>
<dbReference type="GO" id="GO:0016020">
    <property type="term" value="C:membrane"/>
    <property type="evidence" value="ECO:0007669"/>
    <property type="project" value="UniProtKB-SubCell"/>
</dbReference>
<feature type="transmembrane region" description="Helical" evidence="8">
    <location>
        <begin position="303"/>
        <end position="320"/>
    </location>
</feature>
<comment type="subcellular location">
    <subcellularLocation>
        <location evidence="1">Membrane</location>
        <topology evidence="1">Multi-pass membrane protein</topology>
    </subcellularLocation>
</comment>
<comment type="caution">
    <text evidence="9">The sequence shown here is derived from an EMBL/GenBank/DDBJ whole genome shotgun (WGS) entry which is preliminary data.</text>
</comment>
<gene>
    <name evidence="9" type="ORF">GKZ89_07010</name>
</gene>
<evidence type="ECO:0000313" key="10">
    <source>
        <dbReference type="Proteomes" id="UP000434639"/>
    </source>
</evidence>
<protein>
    <submittedName>
        <fullName evidence="9">GerAB/ArcD/ProY family transporter</fullName>
    </submittedName>
</protein>
<dbReference type="InterPro" id="IPR004761">
    <property type="entry name" value="Spore_GerAB"/>
</dbReference>
<dbReference type="GO" id="GO:0009847">
    <property type="term" value="P:spore germination"/>
    <property type="evidence" value="ECO:0007669"/>
    <property type="project" value="InterPro"/>
</dbReference>
<evidence type="ECO:0000256" key="3">
    <source>
        <dbReference type="ARBA" id="ARBA00022448"/>
    </source>
</evidence>
<dbReference type="AlphaFoldDB" id="A0A7X2V4J0"/>
<feature type="transmembrane region" description="Helical" evidence="8">
    <location>
        <begin position="272"/>
        <end position="291"/>
    </location>
</feature>
<name>A0A7X2V4J0_9BACI</name>
<dbReference type="RefSeq" id="WP_155111684.1">
    <property type="nucleotide sequence ID" value="NZ_WMIB01000004.1"/>
</dbReference>
<dbReference type="EMBL" id="WMIB01000004">
    <property type="protein sequence ID" value="MTH53159.1"/>
    <property type="molecule type" value="Genomic_DNA"/>
</dbReference>
<evidence type="ECO:0000256" key="2">
    <source>
        <dbReference type="ARBA" id="ARBA00007998"/>
    </source>
</evidence>
<evidence type="ECO:0000313" key="9">
    <source>
        <dbReference type="EMBL" id="MTH53159.1"/>
    </source>
</evidence>
<keyword evidence="6 8" id="KW-1133">Transmembrane helix</keyword>
<feature type="transmembrane region" description="Helical" evidence="8">
    <location>
        <begin position="184"/>
        <end position="204"/>
    </location>
</feature>
<feature type="transmembrane region" description="Helical" evidence="8">
    <location>
        <begin position="83"/>
        <end position="107"/>
    </location>
</feature>
<sequence>MPKIAEKYQVSHFLVFYLIHSLQFGVGVLGFQRIITKSTGQDAWIPVVLSGLFSHLMVWMIYKILKGAEGNIHDIHLRIFGKWAGKAINLLISLYFTLLAVEVLRTYMEIIQVWMFPDINLWVFSSLFLLLVYYIVSGGFRVVTGICFFGVVLPSYLIFTFIFPLEFAQWKNLSPVFDHSLMDILSGTKGMALTVLGFEALLVYYPFIKKPEKSQIWAHGAIFFTTCIYLLIMIVTLVFFSSEQLQKNIWATLTIWKIVEIPFVERFEYIGIANWVLIILPNVCLVLWCASRGIKQTFNWSQKKTLIGIIALTLLAVNLFETREQINQFNTIVGMTGTYFYLYIPVILILQLVAKRMKKQGGTG</sequence>
<comment type="similarity">
    <text evidence="2">Belongs to the amino acid-polyamine-organocation (APC) superfamily. Spore germination protein (SGP) (TC 2.A.3.9) family.</text>
</comment>
<proteinExistence type="inferred from homology"/>
<evidence type="ECO:0000256" key="7">
    <source>
        <dbReference type="ARBA" id="ARBA00023136"/>
    </source>
</evidence>
<organism evidence="9 10">
    <name type="scientific">Metabacillus mangrovi</name>
    <dbReference type="NCBI Taxonomy" id="1491830"/>
    <lineage>
        <taxon>Bacteria</taxon>
        <taxon>Bacillati</taxon>
        <taxon>Bacillota</taxon>
        <taxon>Bacilli</taxon>
        <taxon>Bacillales</taxon>
        <taxon>Bacillaceae</taxon>
        <taxon>Metabacillus</taxon>
    </lineage>
</organism>
<evidence type="ECO:0000256" key="4">
    <source>
        <dbReference type="ARBA" id="ARBA00022544"/>
    </source>
</evidence>
<keyword evidence="7 8" id="KW-0472">Membrane</keyword>
<evidence type="ECO:0000256" key="6">
    <source>
        <dbReference type="ARBA" id="ARBA00022989"/>
    </source>
</evidence>
<keyword evidence="4" id="KW-0309">Germination</keyword>
<dbReference type="Pfam" id="PF03845">
    <property type="entry name" value="Spore_permease"/>
    <property type="match status" value="1"/>
</dbReference>
<keyword evidence="5 8" id="KW-0812">Transmembrane</keyword>
<dbReference type="PANTHER" id="PTHR34975:SF2">
    <property type="entry name" value="SPORE GERMINATION PROTEIN A2"/>
    <property type="match status" value="1"/>
</dbReference>
<feature type="transmembrane region" description="Helical" evidence="8">
    <location>
        <begin position="143"/>
        <end position="164"/>
    </location>
</feature>
<evidence type="ECO:0000256" key="1">
    <source>
        <dbReference type="ARBA" id="ARBA00004141"/>
    </source>
</evidence>
<feature type="transmembrane region" description="Helical" evidence="8">
    <location>
        <begin position="43"/>
        <end position="62"/>
    </location>
</feature>
<accession>A0A7X2V4J0</accession>
<feature type="transmembrane region" description="Helical" evidence="8">
    <location>
        <begin position="12"/>
        <end position="31"/>
    </location>
</feature>
<keyword evidence="3" id="KW-0813">Transport</keyword>
<dbReference type="OrthoDB" id="2380240at2"/>
<feature type="transmembrane region" description="Helical" evidence="8">
    <location>
        <begin position="119"/>
        <end position="136"/>
    </location>
</feature>
<feature type="transmembrane region" description="Helical" evidence="8">
    <location>
        <begin position="216"/>
        <end position="240"/>
    </location>
</feature>
<dbReference type="Proteomes" id="UP000434639">
    <property type="component" value="Unassembled WGS sequence"/>
</dbReference>